<dbReference type="AlphaFoldDB" id="A0A3D9I6A4"/>
<keyword evidence="2" id="KW-1185">Reference proteome</keyword>
<evidence type="ECO:0000313" key="2">
    <source>
        <dbReference type="Proteomes" id="UP000256869"/>
    </source>
</evidence>
<dbReference type="RefSeq" id="WP_115994102.1">
    <property type="nucleotide sequence ID" value="NZ_QRDY01000011.1"/>
</dbReference>
<dbReference type="Pfam" id="PF10720">
    <property type="entry name" value="DUF2515"/>
    <property type="match status" value="1"/>
</dbReference>
<dbReference type="OrthoDB" id="2690514at2"/>
<gene>
    <name evidence="1" type="ORF">DFP95_111114</name>
</gene>
<organism evidence="1 2">
    <name type="scientific">Cohnella lupini</name>
    <dbReference type="NCBI Taxonomy" id="1294267"/>
    <lineage>
        <taxon>Bacteria</taxon>
        <taxon>Bacillati</taxon>
        <taxon>Bacillota</taxon>
        <taxon>Bacilli</taxon>
        <taxon>Bacillales</taxon>
        <taxon>Paenibacillaceae</taxon>
        <taxon>Cohnella</taxon>
    </lineage>
</organism>
<protein>
    <submittedName>
        <fullName evidence="1">Uncharacterized protein DUF2515</fullName>
    </submittedName>
</protein>
<accession>A0A3D9I6A4</accession>
<name>A0A3D9I6A4_9BACL</name>
<dbReference type="Proteomes" id="UP000256869">
    <property type="component" value="Unassembled WGS sequence"/>
</dbReference>
<sequence length="432" mass="49042">MKKQPEGKNTISSLMRVSGQLLSGFASKATGLWYSYRLTRRRLKLEVDSELAGRLVGSIKPPELPNSPTNGGYEEDDDRICRRILEETAALNLNNVTRTAAYWRIFASHPELHWALLAHMVSRNGGWSMTDLRGQWLPQLLDERMANSIFKLLEACNSLIFGDAYPQLRLYSESKRAGRGLSHLLSRFGVSAFMRPFWDRFRLDGNSVLLTEALIVNEQHYIQSRVVEDDFYKHSVFDTLTFRSQPLLQLNQIVFPLRSAKRWEADPGIPPRLVGRVLEHFEDLRERIEFGKCLYGILFGYPEVLRGVTAFAAEVAHTGSRQDYWPGRFTPDRKGKADASPALTDKCVGSLQPSMWFSPALSDAWTDQPFVTASKHDWLDGSDPLRYLKSIKLPRVVDMTHEHVFGQNKLQAAVLLERSLMNGASSLRTGRG</sequence>
<evidence type="ECO:0000313" key="1">
    <source>
        <dbReference type="EMBL" id="RED57200.1"/>
    </source>
</evidence>
<reference evidence="1 2" key="1">
    <citation type="submission" date="2018-07" db="EMBL/GenBank/DDBJ databases">
        <title>Genomic Encyclopedia of Type Strains, Phase III (KMG-III): the genomes of soil and plant-associated and newly described type strains.</title>
        <authorList>
            <person name="Whitman W."/>
        </authorList>
    </citation>
    <scope>NUCLEOTIDE SEQUENCE [LARGE SCALE GENOMIC DNA]</scope>
    <source>
        <strain evidence="1 2">CECT 8236</strain>
    </source>
</reference>
<dbReference type="EMBL" id="QRDY01000011">
    <property type="protein sequence ID" value="RED57200.1"/>
    <property type="molecule type" value="Genomic_DNA"/>
</dbReference>
<proteinExistence type="predicted"/>
<dbReference type="InterPro" id="IPR019658">
    <property type="entry name" value="DUF2515"/>
</dbReference>
<comment type="caution">
    <text evidence="1">The sequence shown here is derived from an EMBL/GenBank/DDBJ whole genome shotgun (WGS) entry which is preliminary data.</text>
</comment>